<accession>A0ABT5VXA2</accession>
<evidence type="ECO:0000313" key="1">
    <source>
        <dbReference type="EMBL" id="MDE5419143.1"/>
    </source>
</evidence>
<gene>
    <name evidence="1" type="ORF">L3049_14175</name>
</gene>
<organism evidence="1 2">
    <name type="scientific">Paralabilibaculum antarcticum</name>
    <dbReference type="NCBI Taxonomy" id="2912572"/>
    <lineage>
        <taxon>Bacteria</taxon>
        <taxon>Pseudomonadati</taxon>
        <taxon>Bacteroidota</taxon>
        <taxon>Bacteroidia</taxon>
        <taxon>Marinilabiliales</taxon>
        <taxon>Marinifilaceae</taxon>
        <taxon>Paralabilibaculum</taxon>
    </lineage>
</organism>
<name>A0ABT5VXA2_9BACT</name>
<proteinExistence type="predicted"/>
<dbReference type="EMBL" id="JAKJSC010000002">
    <property type="protein sequence ID" value="MDE5419143.1"/>
    <property type="molecule type" value="Genomic_DNA"/>
</dbReference>
<reference evidence="1 2" key="1">
    <citation type="submission" date="2022-01" db="EMBL/GenBank/DDBJ databases">
        <title>Labilibaculum sp. nov, a marine bacterium isolated from Antarctica.</title>
        <authorList>
            <person name="Dai W."/>
        </authorList>
    </citation>
    <scope>NUCLEOTIDE SEQUENCE [LARGE SCALE GENOMIC DNA]</scope>
    <source>
        <strain evidence="1 2">DW002</strain>
    </source>
</reference>
<comment type="caution">
    <text evidence="1">The sequence shown here is derived from an EMBL/GenBank/DDBJ whole genome shotgun (WGS) entry which is preliminary data.</text>
</comment>
<evidence type="ECO:0000313" key="2">
    <source>
        <dbReference type="Proteomes" id="UP001528920"/>
    </source>
</evidence>
<dbReference type="RefSeq" id="WP_275110472.1">
    <property type="nucleotide sequence ID" value="NZ_JAKJSC010000002.1"/>
</dbReference>
<sequence>MKNTDTGLTKRALAPIMRAMEVGDTENYPKSQYRSISVTASNLNIEEGKKFSKRTIGNVVEVKRIK</sequence>
<dbReference type="Proteomes" id="UP001528920">
    <property type="component" value="Unassembled WGS sequence"/>
</dbReference>
<protein>
    <submittedName>
        <fullName evidence="1">Uncharacterized protein</fullName>
    </submittedName>
</protein>
<keyword evidence="2" id="KW-1185">Reference proteome</keyword>